<evidence type="ECO:0000259" key="5">
    <source>
        <dbReference type="PROSITE" id="PS50835"/>
    </source>
</evidence>
<dbReference type="OrthoDB" id="676979at2759"/>
<accession>A0A2G9UN14</accession>
<evidence type="ECO:0000313" key="6">
    <source>
        <dbReference type="EMBL" id="PIO71671.1"/>
    </source>
</evidence>
<dbReference type="InterPro" id="IPR001611">
    <property type="entry name" value="Leu-rich_rpt"/>
</dbReference>
<dbReference type="InterPro" id="IPR007110">
    <property type="entry name" value="Ig-like_dom"/>
</dbReference>
<dbReference type="Gene3D" id="3.80.10.10">
    <property type="entry name" value="Ribonuclease Inhibitor"/>
    <property type="match status" value="1"/>
</dbReference>
<proteinExistence type="predicted"/>
<reference evidence="6 7" key="1">
    <citation type="submission" date="2015-09" db="EMBL/GenBank/DDBJ databases">
        <title>Draft genome of the parasitic nematode Teladorsagia circumcincta isolate WARC Sus (inbred).</title>
        <authorList>
            <person name="Mitreva M."/>
        </authorList>
    </citation>
    <scope>NUCLEOTIDE SEQUENCE [LARGE SCALE GENOMIC DNA]</scope>
    <source>
        <strain evidence="6 7">S</strain>
    </source>
</reference>
<gene>
    <name evidence="6" type="ORF">TELCIR_06423</name>
</gene>
<name>A0A2G9UN14_TELCI</name>
<evidence type="ECO:0000256" key="2">
    <source>
        <dbReference type="ARBA" id="ARBA00022729"/>
    </source>
</evidence>
<dbReference type="PROSITE" id="PS50835">
    <property type="entry name" value="IG_LIKE"/>
    <property type="match status" value="1"/>
</dbReference>
<keyword evidence="2" id="KW-0732">Signal</keyword>
<dbReference type="PANTHER" id="PTHR24366">
    <property type="entry name" value="IG(IMMUNOGLOBULIN) AND LRR(LEUCINE RICH REPEAT) DOMAINS"/>
    <property type="match status" value="1"/>
</dbReference>
<dbReference type="SMART" id="SM00409">
    <property type="entry name" value="IG"/>
    <property type="match status" value="1"/>
</dbReference>
<dbReference type="InterPro" id="IPR013783">
    <property type="entry name" value="Ig-like_fold"/>
</dbReference>
<dbReference type="EMBL" id="KZ345886">
    <property type="protein sequence ID" value="PIO71671.1"/>
    <property type="molecule type" value="Genomic_DNA"/>
</dbReference>
<keyword evidence="4" id="KW-1015">Disulfide bond</keyword>
<feature type="domain" description="Ig-like" evidence="5">
    <location>
        <begin position="272"/>
        <end position="379"/>
    </location>
</feature>
<evidence type="ECO:0000256" key="4">
    <source>
        <dbReference type="ARBA" id="ARBA00023157"/>
    </source>
</evidence>
<dbReference type="Pfam" id="PF13855">
    <property type="entry name" value="LRR_8"/>
    <property type="match status" value="1"/>
</dbReference>
<protein>
    <submittedName>
        <fullName evidence="6">Leucine Rich repeat-containing domain protein</fullName>
    </submittedName>
</protein>
<dbReference type="InterPro" id="IPR003599">
    <property type="entry name" value="Ig_sub"/>
</dbReference>
<dbReference type="Proteomes" id="UP000230423">
    <property type="component" value="Unassembled WGS sequence"/>
</dbReference>
<keyword evidence="1" id="KW-0433">Leucine-rich repeat</keyword>
<evidence type="ECO:0000256" key="3">
    <source>
        <dbReference type="ARBA" id="ARBA00022737"/>
    </source>
</evidence>
<feature type="non-terminal residue" evidence="6">
    <location>
        <position position="424"/>
    </location>
</feature>
<evidence type="ECO:0000256" key="1">
    <source>
        <dbReference type="ARBA" id="ARBA00022614"/>
    </source>
</evidence>
<organism evidence="6 7">
    <name type="scientific">Teladorsagia circumcincta</name>
    <name type="common">Brown stomach worm</name>
    <name type="synonym">Ostertagia circumcincta</name>
    <dbReference type="NCBI Taxonomy" id="45464"/>
    <lineage>
        <taxon>Eukaryota</taxon>
        <taxon>Metazoa</taxon>
        <taxon>Ecdysozoa</taxon>
        <taxon>Nematoda</taxon>
        <taxon>Chromadorea</taxon>
        <taxon>Rhabditida</taxon>
        <taxon>Rhabditina</taxon>
        <taxon>Rhabditomorpha</taxon>
        <taxon>Strongyloidea</taxon>
        <taxon>Trichostrongylidae</taxon>
        <taxon>Teladorsagia</taxon>
    </lineage>
</organism>
<dbReference type="SUPFAM" id="SSF52058">
    <property type="entry name" value="L domain-like"/>
    <property type="match status" value="1"/>
</dbReference>
<dbReference type="PANTHER" id="PTHR24366:SF170">
    <property type="entry name" value="RE50361P"/>
    <property type="match status" value="1"/>
</dbReference>
<sequence>MVGTTFIRVGGTQIQSEEDFSCLSQKIERGLLAPFPLLEELHLGHNRISYIGYDSLRTAQIKSIRLNDNRIQTLGMHAFRFIPQLHEIDLSGNRMERFMMSDFSTATSLRILNASRNQIRSVECDSIAPMLNWLDLSSTAVRVVEAGAFSRLPRLHSVFFTNCQDLTFISPAAFENISVFSMFKVKNTKSFSLDISGTALKTLSPSLLSNIARVRIADVPLDCGCLSEQLSAITTTTITDWSNATCVTREGEVLSISTLSPTTLGSTEQCRPSVVLPFGHEVVANVGQTFKIYCAGTEEEDIVKWKSPAGVTEYAIRPEFSSGFERLDYFTTTLFEPLKRQRLRKRTLATTEFFRIDVVLNSDAGEYECTIQRGKYTFTRKIRLVVQSCLASEFIKRERLQTSRAALTPQYLLQLQLDQPFTRQ</sequence>
<keyword evidence="7" id="KW-1185">Reference proteome</keyword>
<evidence type="ECO:0000313" key="7">
    <source>
        <dbReference type="Proteomes" id="UP000230423"/>
    </source>
</evidence>
<dbReference type="AlphaFoldDB" id="A0A2G9UN14"/>
<dbReference type="InterPro" id="IPR032675">
    <property type="entry name" value="LRR_dom_sf"/>
</dbReference>
<dbReference type="Gene3D" id="2.60.40.10">
    <property type="entry name" value="Immunoglobulins"/>
    <property type="match status" value="1"/>
</dbReference>
<keyword evidence="3" id="KW-0677">Repeat</keyword>